<dbReference type="Gene3D" id="3.40.718.10">
    <property type="entry name" value="Isopropylmalate Dehydrogenase"/>
    <property type="match status" value="1"/>
</dbReference>
<gene>
    <name evidence="4" type="ORF">HNQ40_002607</name>
</gene>
<sequence length="371" mass="39927">MAKTRSNLPQPLGRKPVIGITMGEPGGIGPEVVVKALADPEIRKLARFVIYGMNELMSYAADLGEIEPYWHRLQHDSPRADFGLVHDVVVLDYDEYSMLSVRDNGPSKLGGQASARFLDDAIAAANRPIDDAGIDAIVTAPICKESWKLAGVPFPGHTEYLQKRCKSKRVAMMFHAPPAPGTPSASERADALNVVLATIHLPLMDVRHVLTIGCVFDPIDLGHQALVRMGIENPKIAVCGLNPHAGENGLFGDEETRLITPAIQMAHQAGIDAHGPFPADTIFTPRMRSKYDLIVAMYHDQGLIPVKMLAFDDAVNVTLGLPIIRTSVDHGTAFDLVGKNQANPGSMKSAIRLAVQMASGEAASGKQRAAV</sequence>
<reference evidence="4 5" key="1">
    <citation type="submission" date="2020-08" db="EMBL/GenBank/DDBJ databases">
        <title>Genomic Encyclopedia of Type Strains, Phase IV (KMG-IV): sequencing the most valuable type-strain genomes for metagenomic binning, comparative biology and taxonomic classification.</title>
        <authorList>
            <person name="Goeker M."/>
        </authorList>
    </citation>
    <scope>NUCLEOTIDE SEQUENCE [LARGE SCALE GENOMIC DNA]</scope>
    <source>
        <strain evidence="4 5">DSM 103725</strain>
    </source>
</reference>
<dbReference type="Proteomes" id="UP000541810">
    <property type="component" value="Unassembled WGS sequence"/>
</dbReference>
<dbReference type="Pfam" id="PF04166">
    <property type="entry name" value="PdxA"/>
    <property type="match status" value="1"/>
</dbReference>
<name>A0A7X0LLM7_9BACT</name>
<dbReference type="GO" id="GO:0051287">
    <property type="term" value="F:NAD binding"/>
    <property type="evidence" value="ECO:0007669"/>
    <property type="project" value="InterPro"/>
</dbReference>
<dbReference type="GO" id="GO:0050570">
    <property type="term" value="F:4-hydroxythreonine-4-phosphate dehydrogenase activity"/>
    <property type="evidence" value="ECO:0007669"/>
    <property type="project" value="UniProtKB-EC"/>
</dbReference>
<dbReference type="GO" id="GO:0046872">
    <property type="term" value="F:metal ion binding"/>
    <property type="evidence" value="ECO:0007669"/>
    <property type="project" value="UniProtKB-KW"/>
</dbReference>
<keyword evidence="3" id="KW-0520">NAD</keyword>
<dbReference type="SUPFAM" id="SSF53659">
    <property type="entry name" value="Isocitrate/Isopropylmalate dehydrogenase-like"/>
    <property type="match status" value="1"/>
</dbReference>
<dbReference type="NCBIfam" id="TIGR00557">
    <property type="entry name" value="pdxA"/>
    <property type="match status" value="1"/>
</dbReference>
<evidence type="ECO:0000256" key="3">
    <source>
        <dbReference type="ARBA" id="ARBA00023027"/>
    </source>
</evidence>
<evidence type="ECO:0000256" key="1">
    <source>
        <dbReference type="ARBA" id="ARBA00022723"/>
    </source>
</evidence>
<comment type="caution">
    <text evidence="4">The sequence shown here is derived from an EMBL/GenBank/DDBJ whole genome shotgun (WGS) entry which is preliminary data.</text>
</comment>
<evidence type="ECO:0000313" key="5">
    <source>
        <dbReference type="Proteomes" id="UP000541810"/>
    </source>
</evidence>
<evidence type="ECO:0000256" key="2">
    <source>
        <dbReference type="ARBA" id="ARBA00023002"/>
    </source>
</evidence>
<dbReference type="AlphaFoldDB" id="A0A7X0LLM7"/>
<keyword evidence="5" id="KW-1185">Reference proteome</keyword>
<dbReference type="InterPro" id="IPR005255">
    <property type="entry name" value="PdxA_fam"/>
</dbReference>
<dbReference type="PANTHER" id="PTHR30004">
    <property type="entry name" value="4-HYDROXYTHREONINE-4-PHOSPHATE DEHYDROGENASE"/>
    <property type="match status" value="1"/>
</dbReference>
<dbReference type="PANTHER" id="PTHR30004:SF6">
    <property type="entry name" value="D-THREONATE 4-PHOSPHATE DEHYDROGENASE"/>
    <property type="match status" value="1"/>
</dbReference>
<dbReference type="EMBL" id="JACHGY010000001">
    <property type="protein sequence ID" value="MBB6430801.1"/>
    <property type="molecule type" value="Genomic_DNA"/>
</dbReference>
<keyword evidence="2 4" id="KW-0560">Oxidoreductase</keyword>
<dbReference type="RefSeq" id="WP_184678295.1">
    <property type="nucleotide sequence ID" value="NZ_JACHGY010000001.1"/>
</dbReference>
<evidence type="ECO:0000313" key="4">
    <source>
        <dbReference type="EMBL" id="MBB6430801.1"/>
    </source>
</evidence>
<accession>A0A7X0LLM7</accession>
<proteinExistence type="predicted"/>
<organism evidence="4 5">
    <name type="scientific">Algisphaera agarilytica</name>
    <dbReference type="NCBI Taxonomy" id="1385975"/>
    <lineage>
        <taxon>Bacteria</taxon>
        <taxon>Pseudomonadati</taxon>
        <taxon>Planctomycetota</taxon>
        <taxon>Phycisphaerae</taxon>
        <taxon>Phycisphaerales</taxon>
        <taxon>Phycisphaeraceae</taxon>
        <taxon>Algisphaera</taxon>
    </lineage>
</organism>
<protein>
    <submittedName>
        <fullName evidence="4">4-hydroxythreonine-4-phosphate dehydrogenase</fullName>
        <ecNumber evidence="4">1.1.1.262</ecNumber>
    </submittedName>
</protein>
<dbReference type="EC" id="1.1.1.262" evidence="4"/>
<keyword evidence="1" id="KW-0479">Metal-binding</keyword>